<keyword evidence="9" id="KW-1185">Reference proteome</keyword>
<comment type="caution">
    <text evidence="8">The sequence shown here is derived from an EMBL/GenBank/DDBJ whole genome shotgun (WGS) entry which is preliminary data.</text>
</comment>
<dbReference type="EC" id="4.1.1.19" evidence="3"/>
<keyword evidence="6" id="KW-0670">Pyruvate</keyword>
<dbReference type="SFLD" id="SFLDG01170">
    <property type="entry name" value="Pyruvoyl-dependent_arginine_de"/>
    <property type="match status" value="1"/>
</dbReference>
<dbReference type="EMBL" id="JBHTAR010000011">
    <property type="protein sequence ID" value="MFC7201362.1"/>
    <property type="molecule type" value="Genomic_DNA"/>
</dbReference>
<proteinExistence type="inferred from homology"/>
<evidence type="ECO:0000256" key="1">
    <source>
        <dbReference type="ARBA" id="ARBA00001928"/>
    </source>
</evidence>
<keyword evidence="5" id="KW-0456">Lyase</keyword>
<evidence type="ECO:0000313" key="8">
    <source>
        <dbReference type="EMBL" id="MFC7201362.1"/>
    </source>
</evidence>
<evidence type="ECO:0000313" key="9">
    <source>
        <dbReference type="Proteomes" id="UP001596447"/>
    </source>
</evidence>
<evidence type="ECO:0000256" key="5">
    <source>
        <dbReference type="ARBA" id="ARBA00023239"/>
    </source>
</evidence>
<dbReference type="Proteomes" id="UP001596447">
    <property type="component" value="Unassembled WGS sequence"/>
</dbReference>
<dbReference type="RefSeq" id="WP_279528112.1">
    <property type="nucleotide sequence ID" value="NZ_CP122312.1"/>
</dbReference>
<dbReference type="GO" id="GO:0008792">
    <property type="term" value="F:arginine decarboxylase activity"/>
    <property type="evidence" value="ECO:0007669"/>
    <property type="project" value="UniProtKB-EC"/>
</dbReference>
<reference evidence="8 9" key="1">
    <citation type="journal article" date="2019" name="Int. J. Syst. Evol. Microbiol.">
        <title>The Global Catalogue of Microorganisms (GCM) 10K type strain sequencing project: providing services to taxonomists for standard genome sequencing and annotation.</title>
        <authorList>
            <consortium name="The Broad Institute Genomics Platform"/>
            <consortium name="The Broad Institute Genome Sequencing Center for Infectious Disease"/>
            <person name="Wu L."/>
            <person name="Ma J."/>
        </authorList>
    </citation>
    <scope>NUCLEOTIDE SEQUENCE [LARGE SCALE GENOMIC DNA]</scope>
    <source>
        <strain evidence="8 9">XZGYJ-43</strain>
    </source>
</reference>
<sequence>MSTIRVAWGTGTGPTSMSAYDAALADANVHNYNLVAVSSVIPADTTVETVGTAPDLGPAGNRLTVVQAEAEAAGPRHVSAALGWTTGREGDPGLFYECAGRTDREDVEERVREGLRAGQELPDRDWRADGVEVVSTRVDAEPGEHAAAVVVACYGESDPIV</sequence>
<keyword evidence="4" id="KW-0210">Decarboxylase</keyword>
<dbReference type="InterPro" id="IPR016105">
    <property type="entry name" value="Pyr-dep_his/arg-deCO2ase_sand"/>
</dbReference>
<comment type="similarity">
    <text evidence="2">Belongs to the PdaD family.</text>
</comment>
<dbReference type="InterPro" id="IPR002724">
    <property type="entry name" value="Pyruvoyl-dep_arg_deCO2ase"/>
</dbReference>
<dbReference type="Gene3D" id="3.50.20.10">
    <property type="entry name" value="Pyruvoyl-Dependent Histidine Decarboxylase, subunit B"/>
    <property type="match status" value="1"/>
</dbReference>
<dbReference type="AlphaFoldDB" id="A0ABD5Z871"/>
<evidence type="ECO:0000256" key="3">
    <source>
        <dbReference type="ARBA" id="ARBA00012426"/>
    </source>
</evidence>
<accession>A0ABD5Z871</accession>
<evidence type="ECO:0000256" key="7">
    <source>
        <dbReference type="ARBA" id="ARBA00049309"/>
    </source>
</evidence>
<comment type="catalytic activity">
    <reaction evidence="7">
        <text>L-arginine + H(+) = agmatine + CO2</text>
        <dbReference type="Rhea" id="RHEA:17641"/>
        <dbReference type="ChEBI" id="CHEBI:15378"/>
        <dbReference type="ChEBI" id="CHEBI:16526"/>
        <dbReference type="ChEBI" id="CHEBI:32682"/>
        <dbReference type="ChEBI" id="CHEBI:58145"/>
        <dbReference type="EC" id="4.1.1.19"/>
    </reaction>
</comment>
<comment type="cofactor">
    <cofactor evidence="1">
        <name>pyruvate</name>
        <dbReference type="ChEBI" id="CHEBI:15361"/>
    </cofactor>
</comment>
<protein>
    <recommendedName>
        <fullName evidence="3">arginine decarboxylase</fullName>
        <ecNumber evidence="3">4.1.1.19</ecNumber>
    </recommendedName>
</protein>
<name>A0ABD5Z871_9EURY</name>
<dbReference type="PANTHER" id="PTHR40438">
    <property type="entry name" value="PYRUVOYL-DEPENDENT ARGININE DECARBOXYLASE"/>
    <property type="match status" value="1"/>
</dbReference>
<organism evidence="8 9">
    <name type="scientific">Halospeciosus flavus</name>
    <dbReference type="NCBI Taxonomy" id="3032283"/>
    <lineage>
        <taxon>Archaea</taxon>
        <taxon>Methanobacteriati</taxon>
        <taxon>Methanobacteriota</taxon>
        <taxon>Stenosarchaea group</taxon>
        <taxon>Halobacteria</taxon>
        <taxon>Halobacteriales</taxon>
        <taxon>Halobacteriaceae</taxon>
        <taxon>Halospeciosus</taxon>
    </lineage>
</organism>
<dbReference type="SUPFAM" id="SSF56271">
    <property type="entry name" value="Pyruvoyl-dependent histidine and arginine decarboxylases"/>
    <property type="match status" value="1"/>
</dbReference>
<evidence type="ECO:0000256" key="6">
    <source>
        <dbReference type="ARBA" id="ARBA00023317"/>
    </source>
</evidence>
<dbReference type="Pfam" id="PF01862">
    <property type="entry name" value="PvlArgDC"/>
    <property type="match status" value="1"/>
</dbReference>
<dbReference type="SFLD" id="SFLDS00055">
    <property type="entry name" value="Pyruvoyl-Dependent_Histidine/A"/>
    <property type="match status" value="1"/>
</dbReference>
<dbReference type="PANTHER" id="PTHR40438:SF1">
    <property type="entry name" value="PYRUVOYL-DEPENDENT ARGININE DECARBOXYLASE"/>
    <property type="match status" value="1"/>
</dbReference>
<dbReference type="InterPro" id="IPR016104">
    <property type="entry name" value="Pyr-dep_his/arg-deCO2ase"/>
</dbReference>
<gene>
    <name evidence="8" type="ORF">ACFQJ9_18455</name>
</gene>
<evidence type="ECO:0000256" key="4">
    <source>
        <dbReference type="ARBA" id="ARBA00022793"/>
    </source>
</evidence>
<evidence type="ECO:0000256" key="2">
    <source>
        <dbReference type="ARBA" id="ARBA00007412"/>
    </source>
</evidence>